<evidence type="ECO:0000259" key="9">
    <source>
        <dbReference type="Pfam" id="PF01182"/>
    </source>
</evidence>
<comment type="similarity">
    <text evidence="4 8">Belongs to the glucosamine/galactosamine-6-phosphate isomerase family. 6-phosphogluconolactonase subfamily.</text>
</comment>
<comment type="catalytic activity">
    <reaction evidence="1 8">
        <text>6-phospho-D-glucono-1,5-lactone + H2O = 6-phospho-D-gluconate + H(+)</text>
        <dbReference type="Rhea" id="RHEA:12556"/>
        <dbReference type="ChEBI" id="CHEBI:15377"/>
        <dbReference type="ChEBI" id="CHEBI:15378"/>
        <dbReference type="ChEBI" id="CHEBI:57955"/>
        <dbReference type="ChEBI" id="CHEBI:58759"/>
        <dbReference type="EC" id="3.1.1.31"/>
    </reaction>
</comment>
<evidence type="ECO:0000313" key="11">
    <source>
        <dbReference type="Proteomes" id="UP000192534"/>
    </source>
</evidence>
<evidence type="ECO:0000256" key="2">
    <source>
        <dbReference type="ARBA" id="ARBA00002681"/>
    </source>
</evidence>
<protein>
    <recommendedName>
        <fullName evidence="6 8">6-phosphogluconolactonase</fullName>
        <shortName evidence="8">6PGL</shortName>
        <ecNumber evidence="5 8">3.1.1.31</ecNumber>
    </recommendedName>
</protein>
<dbReference type="InterPro" id="IPR006148">
    <property type="entry name" value="Glc/Gal-6P_isomerase"/>
</dbReference>
<dbReference type="FunFam" id="3.40.50.1360:FF:000005">
    <property type="entry name" value="6-phosphogluconolactonase"/>
    <property type="match status" value="1"/>
</dbReference>
<name>A0A1X0ISX3_MYCRH</name>
<dbReference type="EC" id="3.1.1.31" evidence="5 8"/>
<dbReference type="Pfam" id="PF01182">
    <property type="entry name" value="Glucosamine_iso"/>
    <property type="match status" value="1"/>
</dbReference>
<dbReference type="InterPro" id="IPR037171">
    <property type="entry name" value="NagB/RpiA_transferase-like"/>
</dbReference>
<comment type="caution">
    <text evidence="10">The sequence shown here is derived from an EMBL/GenBank/DDBJ whole genome shotgun (WGS) entry which is preliminary data.</text>
</comment>
<comment type="function">
    <text evidence="2 8">Hydrolysis of 6-phosphogluconolactone to 6-phosphogluconate.</text>
</comment>
<evidence type="ECO:0000256" key="1">
    <source>
        <dbReference type="ARBA" id="ARBA00000832"/>
    </source>
</evidence>
<accession>A0A1X0ISX3</accession>
<proteinExistence type="inferred from homology"/>
<dbReference type="UniPathway" id="UPA00115">
    <property type="reaction ID" value="UER00409"/>
</dbReference>
<comment type="pathway">
    <text evidence="3 8">Carbohydrate degradation; pentose phosphate pathway; D-ribulose 5-phosphate from D-glucose 6-phosphate (oxidative stage): step 2/3.</text>
</comment>
<dbReference type="GO" id="GO:0006098">
    <property type="term" value="P:pentose-phosphate shunt"/>
    <property type="evidence" value="ECO:0007669"/>
    <property type="project" value="UniProtKB-UniPathway"/>
</dbReference>
<dbReference type="GO" id="GO:0017057">
    <property type="term" value="F:6-phosphogluconolactonase activity"/>
    <property type="evidence" value="ECO:0007669"/>
    <property type="project" value="UniProtKB-UniRule"/>
</dbReference>
<feature type="domain" description="Glucosamine/galactosamine-6-phosphate isomerase" evidence="9">
    <location>
        <begin position="9"/>
        <end position="235"/>
    </location>
</feature>
<dbReference type="Gene3D" id="3.40.50.1360">
    <property type="match status" value="1"/>
</dbReference>
<evidence type="ECO:0000313" key="10">
    <source>
        <dbReference type="EMBL" id="ORB51720.1"/>
    </source>
</evidence>
<evidence type="ECO:0000256" key="6">
    <source>
        <dbReference type="ARBA" id="ARBA00020337"/>
    </source>
</evidence>
<evidence type="ECO:0000256" key="4">
    <source>
        <dbReference type="ARBA" id="ARBA00010662"/>
    </source>
</evidence>
<evidence type="ECO:0000256" key="7">
    <source>
        <dbReference type="ARBA" id="ARBA00022801"/>
    </source>
</evidence>
<dbReference type="InterPro" id="IPR039104">
    <property type="entry name" value="6PGL"/>
</dbReference>
<evidence type="ECO:0000256" key="5">
    <source>
        <dbReference type="ARBA" id="ARBA00013198"/>
    </source>
</evidence>
<dbReference type="OrthoDB" id="9810967at2"/>
<dbReference type="NCBIfam" id="TIGR01198">
    <property type="entry name" value="pgl"/>
    <property type="match status" value="1"/>
</dbReference>
<keyword evidence="11" id="KW-1185">Reference proteome</keyword>
<sequence length="247" mass="25986">MTEIIETYPDTAALVAAVGDRLVLAITAAVAARGQAFVVLTGGGTGINLLKHVGAHDEAIDWSKVHVFWGDERYVPADDDERNDKQAREALLDHIDIPDSNVHPMAASDGEFGDDLDAAALAYESVLAANAGPGEPTPVFDVHLLGMGPEGHINSLFPHTSAVAETKRLVVGVEDSPKPPPRRITLTLPAVNRSREVWLVVSGEGKAEAVAEAVGGAKPADWPAAGAKGREATVWLLDTEAASKLQD</sequence>
<dbReference type="RefSeq" id="WP_083120344.1">
    <property type="nucleotide sequence ID" value="NZ_JACKUO010000017.1"/>
</dbReference>
<keyword evidence="7 8" id="KW-0378">Hydrolase</keyword>
<dbReference type="PANTHER" id="PTHR11054:SF0">
    <property type="entry name" value="6-PHOSPHOGLUCONOLACTONASE"/>
    <property type="match status" value="1"/>
</dbReference>
<dbReference type="GO" id="GO:0005975">
    <property type="term" value="P:carbohydrate metabolic process"/>
    <property type="evidence" value="ECO:0007669"/>
    <property type="project" value="UniProtKB-UniRule"/>
</dbReference>
<dbReference type="AlphaFoldDB" id="A0A1X0ISX3"/>
<dbReference type="InterPro" id="IPR005900">
    <property type="entry name" value="6-phosphogluconolactonase_DevB"/>
</dbReference>
<dbReference type="Proteomes" id="UP000192534">
    <property type="component" value="Unassembled WGS sequence"/>
</dbReference>
<evidence type="ECO:0000256" key="8">
    <source>
        <dbReference type="RuleBase" id="RU365095"/>
    </source>
</evidence>
<dbReference type="EMBL" id="MVIH01000007">
    <property type="protein sequence ID" value="ORB51720.1"/>
    <property type="molecule type" value="Genomic_DNA"/>
</dbReference>
<dbReference type="CDD" id="cd01400">
    <property type="entry name" value="6PGL"/>
    <property type="match status" value="1"/>
</dbReference>
<dbReference type="PANTHER" id="PTHR11054">
    <property type="entry name" value="6-PHOSPHOGLUCONOLACTONASE"/>
    <property type="match status" value="1"/>
</dbReference>
<organism evidence="10 11">
    <name type="scientific">Mycolicibacterium rhodesiae</name>
    <name type="common">Mycobacterium rhodesiae</name>
    <dbReference type="NCBI Taxonomy" id="36814"/>
    <lineage>
        <taxon>Bacteria</taxon>
        <taxon>Bacillati</taxon>
        <taxon>Actinomycetota</taxon>
        <taxon>Actinomycetes</taxon>
        <taxon>Mycobacteriales</taxon>
        <taxon>Mycobacteriaceae</taxon>
        <taxon>Mycolicibacterium</taxon>
    </lineage>
</organism>
<dbReference type="SUPFAM" id="SSF100950">
    <property type="entry name" value="NagB/RpiA/CoA transferase-like"/>
    <property type="match status" value="1"/>
</dbReference>
<gene>
    <name evidence="8" type="primary">pgl</name>
    <name evidence="10" type="ORF">BST42_16245</name>
</gene>
<evidence type="ECO:0000256" key="3">
    <source>
        <dbReference type="ARBA" id="ARBA00004961"/>
    </source>
</evidence>
<reference evidence="10 11" key="1">
    <citation type="submission" date="2016-12" db="EMBL/GenBank/DDBJ databases">
        <title>The new phylogeny of genus Mycobacterium.</title>
        <authorList>
            <person name="Tortoli E."/>
            <person name="Trovato A."/>
            <person name="Cirillo D.M."/>
        </authorList>
    </citation>
    <scope>NUCLEOTIDE SEQUENCE [LARGE SCALE GENOMIC DNA]</scope>
    <source>
        <strain evidence="10 11">DSM 44223</strain>
    </source>
</reference>